<protein>
    <submittedName>
        <fullName evidence="2">Uncharacterized protein</fullName>
    </submittedName>
</protein>
<reference evidence="2 3" key="2">
    <citation type="journal article" date="2019" name="G3 (Bethesda)">
        <title>Hybrid Assembly of the Genome of the Entomopathogenic Nematode Steinernema carpocapsae Identifies the X-Chromosome.</title>
        <authorList>
            <person name="Serra L."/>
            <person name="Macchietto M."/>
            <person name="Macias-Munoz A."/>
            <person name="McGill C.J."/>
            <person name="Rodriguez I.M."/>
            <person name="Rodriguez B."/>
            <person name="Murad R."/>
            <person name="Mortazavi A."/>
        </authorList>
    </citation>
    <scope>NUCLEOTIDE SEQUENCE [LARGE SCALE GENOMIC DNA]</scope>
    <source>
        <strain evidence="2 3">ALL</strain>
    </source>
</reference>
<comment type="caution">
    <text evidence="2">The sequence shown here is derived from an EMBL/GenBank/DDBJ whole genome shotgun (WGS) entry which is preliminary data.</text>
</comment>
<organism evidence="2 3">
    <name type="scientific">Steinernema carpocapsae</name>
    <name type="common">Entomopathogenic nematode</name>
    <dbReference type="NCBI Taxonomy" id="34508"/>
    <lineage>
        <taxon>Eukaryota</taxon>
        <taxon>Metazoa</taxon>
        <taxon>Ecdysozoa</taxon>
        <taxon>Nematoda</taxon>
        <taxon>Chromadorea</taxon>
        <taxon>Rhabditida</taxon>
        <taxon>Tylenchina</taxon>
        <taxon>Panagrolaimomorpha</taxon>
        <taxon>Strongyloidoidea</taxon>
        <taxon>Steinernematidae</taxon>
        <taxon>Steinernema</taxon>
    </lineage>
</organism>
<evidence type="ECO:0000313" key="2">
    <source>
        <dbReference type="EMBL" id="TKR64094.1"/>
    </source>
</evidence>
<dbReference type="AlphaFoldDB" id="A0A4U5M5I0"/>
<dbReference type="EMBL" id="AZBU02000009">
    <property type="protein sequence ID" value="TKR64094.1"/>
    <property type="molecule type" value="Genomic_DNA"/>
</dbReference>
<feature type="region of interest" description="Disordered" evidence="1">
    <location>
        <begin position="109"/>
        <end position="168"/>
    </location>
</feature>
<proteinExistence type="predicted"/>
<feature type="compositionally biased region" description="Basic and acidic residues" evidence="1">
    <location>
        <begin position="110"/>
        <end position="133"/>
    </location>
</feature>
<reference evidence="2 3" key="1">
    <citation type="journal article" date="2015" name="Genome Biol.">
        <title>Comparative genomics of Steinernema reveals deeply conserved gene regulatory networks.</title>
        <authorList>
            <person name="Dillman A.R."/>
            <person name="Macchietto M."/>
            <person name="Porter C.F."/>
            <person name="Rogers A."/>
            <person name="Williams B."/>
            <person name="Antoshechkin I."/>
            <person name="Lee M.M."/>
            <person name="Goodwin Z."/>
            <person name="Lu X."/>
            <person name="Lewis E.E."/>
            <person name="Goodrich-Blair H."/>
            <person name="Stock S.P."/>
            <person name="Adams B.J."/>
            <person name="Sternberg P.W."/>
            <person name="Mortazavi A."/>
        </authorList>
    </citation>
    <scope>NUCLEOTIDE SEQUENCE [LARGE SCALE GENOMIC DNA]</scope>
    <source>
        <strain evidence="2 3">ALL</strain>
    </source>
</reference>
<gene>
    <name evidence="2" type="ORF">L596_024684</name>
</gene>
<evidence type="ECO:0000256" key="1">
    <source>
        <dbReference type="SAM" id="MobiDB-lite"/>
    </source>
</evidence>
<accession>A0A4U5M5I0</accession>
<evidence type="ECO:0000313" key="3">
    <source>
        <dbReference type="Proteomes" id="UP000298663"/>
    </source>
</evidence>
<name>A0A4U5M5I0_STECR</name>
<feature type="compositionally biased region" description="Basic residues" evidence="1">
    <location>
        <begin position="134"/>
        <end position="145"/>
    </location>
</feature>
<sequence>MADNFPEIVLSLTTKQNKRLSYESRRLPGHIFSFSAGSKDSRVNSEGVKTFCCLACLAKRERLKRQLGTGNFICSVARVRVTADLKSFVEDPEADVVFSTHNCIQNDDTVEVKQEPVEELAEGPKEPPKEATKMVKRRTAPKRSTKTSNSHPEEDNSKAKRSRPLQNAVKEEIETFPAIIWSNTRMGLRQASYESPRFDGHVFRFREDAQTRNRRRTVTQPRVFECIDCSTIRSNRNRHGGMGGFGGGIAKVKISRDFKKFVEDPDFSNREHQCIALVTVHPKSISAMRAVSVAPIKEEPPTQEEVPVERRSVSRRAMSVVNGNGFSGEIAVNGSVNGSVNGNGEEHGIAVRNGNDAYGECFLGLERFDFNKPPNWTQLEVVKREHPFDYPDYFFSQQRPICDLVENYIEAVHDRFLDVVKEKHPTSELRRFCYEFQRWKPALTHSVKKFPGRSLGSKKRPVCDEVAFDLVSMFLSEGSGTRNATYEFDSQYAVIRVPFRSAINEYTIFPRVVIVGHTMSYKYIMISRQMIPLPAEMSIPECLQLLIESYVAFDLPLCPDVAPHLIFLEFIFGLQRSPMGPKLQRLLKETYAKLDSFPVE</sequence>
<keyword evidence="3" id="KW-1185">Reference proteome</keyword>
<dbReference type="Proteomes" id="UP000298663">
    <property type="component" value="Unassembled WGS sequence"/>
</dbReference>